<gene>
    <name evidence="1" type="ORF">SCD92_07125</name>
</gene>
<dbReference type="Gene3D" id="3.40.5.30">
    <property type="entry name" value="(Trans)glycosidases - domain 2"/>
    <property type="match status" value="1"/>
</dbReference>
<evidence type="ECO:0008006" key="3">
    <source>
        <dbReference type="Google" id="ProtNLM"/>
    </source>
</evidence>
<dbReference type="EMBL" id="JAXAFO010000009">
    <property type="protein sequence ID" value="MDX6849125.1"/>
    <property type="molecule type" value="Genomic_DNA"/>
</dbReference>
<dbReference type="Gene3D" id="3.20.20.80">
    <property type="entry name" value="Glycosidases"/>
    <property type="match status" value="1"/>
</dbReference>
<comment type="caution">
    <text evidence="1">The sequence shown here is derived from an EMBL/GenBank/DDBJ whole genome shotgun (WGS) entry which is preliminary data.</text>
</comment>
<dbReference type="Proteomes" id="UP001273505">
    <property type="component" value="Unassembled WGS sequence"/>
</dbReference>
<evidence type="ECO:0000313" key="2">
    <source>
        <dbReference type="Proteomes" id="UP001273505"/>
    </source>
</evidence>
<accession>A0ABU4RW93</accession>
<reference evidence="1 2" key="1">
    <citation type="submission" date="2023-11" db="EMBL/GenBank/DDBJ databases">
        <title>Gilvimarinus fulvus sp. nov., isolated from the surface of Kelp.</title>
        <authorList>
            <person name="Sun Y.Y."/>
            <person name="Gong Y."/>
            <person name="Du Z.J."/>
        </authorList>
    </citation>
    <scope>NUCLEOTIDE SEQUENCE [LARGE SCALE GENOMIC DNA]</scope>
    <source>
        <strain evidence="1 2">SDUM040013</strain>
    </source>
</reference>
<dbReference type="RefSeq" id="WP_302722737.1">
    <property type="nucleotide sequence ID" value="NZ_JAULRU010000569.1"/>
</dbReference>
<sequence length="91" mass="9748">MVTNFGAAVFQLCAIAGRALGEANDHIACLSQVGEDYYNGIPAIRAKVALTHSGACGVMMWELSQDTGDDTSLLKALREVVTDQPARYQCQ</sequence>
<name>A0ABU4RW93_9GAMM</name>
<organism evidence="1 2">
    <name type="scientific">Gilvimarinus gilvus</name>
    <dbReference type="NCBI Taxonomy" id="3058038"/>
    <lineage>
        <taxon>Bacteria</taxon>
        <taxon>Pseudomonadati</taxon>
        <taxon>Pseudomonadota</taxon>
        <taxon>Gammaproteobacteria</taxon>
        <taxon>Cellvibrionales</taxon>
        <taxon>Cellvibrionaceae</taxon>
        <taxon>Gilvimarinus</taxon>
    </lineage>
</organism>
<protein>
    <recommendedName>
        <fullName evidence="3">Chitinase</fullName>
    </recommendedName>
</protein>
<proteinExistence type="predicted"/>
<keyword evidence="2" id="KW-1185">Reference proteome</keyword>
<evidence type="ECO:0000313" key="1">
    <source>
        <dbReference type="EMBL" id="MDX6849125.1"/>
    </source>
</evidence>